<dbReference type="PANTHER" id="PTHR42711">
    <property type="entry name" value="ABC TRANSPORTER ATP-BINDING PROTEIN"/>
    <property type="match status" value="1"/>
</dbReference>
<dbReference type="Pfam" id="PF00005">
    <property type="entry name" value="ABC_tran"/>
    <property type="match status" value="1"/>
</dbReference>
<evidence type="ECO:0000313" key="8">
    <source>
        <dbReference type="EMBL" id="MFJ2825850.1"/>
    </source>
</evidence>
<dbReference type="PROSITE" id="PS50893">
    <property type="entry name" value="ABC_TRANSPORTER_2"/>
    <property type="match status" value="1"/>
</dbReference>
<keyword evidence="9" id="KW-1185">Reference proteome</keyword>
<comment type="caution">
    <text evidence="8">The sequence shown here is derived from an EMBL/GenBank/DDBJ whole genome shotgun (WGS) entry which is preliminary data.</text>
</comment>
<evidence type="ECO:0000256" key="2">
    <source>
        <dbReference type="ARBA" id="ARBA00005417"/>
    </source>
</evidence>
<dbReference type="InterPro" id="IPR017871">
    <property type="entry name" value="ABC_transporter-like_CS"/>
</dbReference>
<dbReference type="InterPro" id="IPR050763">
    <property type="entry name" value="ABC_transporter_ATP-binding"/>
</dbReference>
<evidence type="ECO:0000256" key="3">
    <source>
        <dbReference type="ARBA" id="ARBA00022448"/>
    </source>
</evidence>
<keyword evidence="6" id="KW-0046">Antibiotic resistance</keyword>
<comment type="similarity">
    <text evidence="2">Belongs to the ABC transporter superfamily.</text>
</comment>
<dbReference type="InterPro" id="IPR003439">
    <property type="entry name" value="ABC_transporter-like_ATP-bd"/>
</dbReference>
<evidence type="ECO:0000256" key="5">
    <source>
        <dbReference type="ARBA" id="ARBA00022840"/>
    </source>
</evidence>
<evidence type="ECO:0000313" key="9">
    <source>
        <dbReference type="Proteomes" id="UP001617351"/>
    </source>
</evidence>
<feature type="domain" description="ABC transporter" evidence="7">
    <location>
        <begin position="3"/>
        <end position="234"/>
    </location>
</feature>
<keyword evidence="3" id="KW-0813">Transport</keyword>
<dbReference type="PROSITE" id="PS00211">
    <property type="entry name" value="ABC_TRANSPORTER_1"/>
    <property type="match status" value="1"/>
</dbReference>
<dbReference type="Proteomes" id="UP001617351">
    <property type="component" value="Unassembled WGS sequence"/>
</dbReference>
<evidence type="ECO:0000256" key="6">
    <source>
        <dbReference type="ARBA" id="ARBA00023251"/>
    </source>
</evidence>
<dbReference type="EMBL" id="JBIUYY010000023">
    <property type="protein sequence ID" value="MFJ2825850.1"/>
    <property type="molecule type" value="Genomic_DNA"/>
</dbReference>
<gene>
    <name evidence="8" type="ORF">ACIO7M_32780</name>
</gene>
<dbReference type="InterPro" id="IPR003593">
    <property type="entry name" value="AAA+_ATPase"/>
</dbReference>
<accession>A0ABW8EVB7</accession>
<dbReference type="PANTHER" id="PTHR42711:SF5">
    <property type="entry name" value="ABC TRANSPORTER ATP-BINDING PROTEIN NATA"/>
    <property type="match status" value="1"/>
</dbReference>
<dbReference type="GO" id="GO:0005524">
    <property type="term" value="F:ATP binding"/>
    <property type="evidence" value="ECO:0007669"/>
    <property type="project" value="UniProtKB-KW"/>
</dbReference>
<dbReference type="SMART" id="SM00382">
    <property type="entry name" value="AAA"/>
    <property type="match status" value="1"/>
</dbReference>
<keyword evidence="4" id="KW-0547">Nucleotide-binding</keyword>
<dbReference type="InterPro" id="IPR027417">
    <property type="entry name" value="P-loop_NTPase"/>
</dbReference>
<sequence>MTLRLNGIRFRYSRSTTVFDGFNLAISSPATVLLGPNGAGKSTLMGIASTHLKAERGTVSWQDKAPTDKRGTVAYVRAVAWLPQEIVAIPGLTVREQVAYMGWLKGMSRSAAWDSSRQALERVRLTDLADRRSHQLSGGQKRRMGLAGALTHQSELILMDEPTAGLDPTQRKNFRGLLETLRGDVHIVVSTHQTEDLADSYSEVVVLDRGTVRFQGATAEFHALAGDIAGGPRERAEAAYAQLVHGEV</sequence>
<keyword evidence="5 8" id="KW-0067">ATP-binding</keyword>
<organism evidence="8 9">
    <name type="scientific">Streptomyces toxytricini</name>
    <name type="common">Actinomyces toxytricini</name>
    <dbReference type="NCBI Taxonomy" id="67369"/>
    <lineage>
        <taxon>Bacteria</taxon>
        <taxon>Bacillati</taxon>
        <taxon>Actinomycetota</taxon>
        <taxon>Actinomycetes</taxon>
        <taxon>Kitasatosporales</taxon>
        <taxon>Streptomycetaceae</taxon>
        <taxon>Streptomyces</taxon>
    </lineage>
</organism>
<dbReference type="RefSeq" id="WP_402387708.1">
    <property type="nucleotide sequence ID" value="NZ_JBIUYY010000023.1"/>
</dbReference>
<evidence type="ECO:0000259" key="7">
    <source>
        <dbReference type="PROSITE" id="PS50893"/>
    </source>
</evidence>
<evidence type="ECO:0000256" key="1">
    <source>
        <dbReference type="ARBA" id="ARBA00004202"/>
    </source>
</evidence>
<comment type="subcellular location">
    <subcellularLocation>
        <location evidence="1">Cell membrane</location>
        <topology evidence="1">Peripheral membrane protein</topology>
    </subcellularLocation>
</comment>
<evidence type="ECO:0000256" key="4">
    <source>
        <dbReference type="ARBA" id="ARBA00022741"/>
    </source>
</evidence>
<reference evidence="8 9" key="1">
    <citation type="submission" date="2024-10" db="EMBL/GenBank/DDBJ databases">
        <title>The Natural Products Discovery Center: Release of the First 8490 Sequenced Strains for Exploring Actinobacteria Biosynthetic Diversity.</title>
        <authorList>
            <person name="Kalkreuter E."/>
            <person name="Kautsar S.A."/>
            <person name="Yang D."/>
            <person name="Bader C.D."/>
            <person name="Teijaro C.N."/>
            <person name="Fluegel L."/>
            <person name="Davis C.M."/>
            <person name="Simpson J.R."/>
            <person name="Lauterbach L."/>
            <person name="Steele A.D."/>
            <person name="Gui C."/>
            <person name="Meng S."/>
            <person name="Li G."/>
            <person name="Viehrig K."/>
            <person name="Ye F."/>
            <person name="Su P."/>
            <person name="Kiefer A.F."/>
            <person name="Nichols A."/>
            <person name="Cepeda A.J."/>
            <person name="Yan W."/>
            <person name="Fan B."/>
            <person name="Jiang Y."/>
            <person name="Adhikari A."/>
            <person name="Zheng C.-J."/>
            <person name="Schuster L."/>
            <person name="Cowan T.M."/>
            <person name="Smanski M.J."/>
            <person name="Chevrette M.G."/>
            <person name="De Carvalho L.P.S."/>
            <person name="Shen B."/>
        </authorList>
    </citation>
    <scope>NUCLEOTIDE SEQUENCE [LARGE SCALE GENOMIC DNA]</scope>
    <source>
        <strain evidence="8 9">NPDC087220</strain>
    </source>
</reference>
<protein>
    <submittedName>
        <fullName evidence="8">ATP-binding cassette domain-containing protein</fullName>
    </submittedName>
</protein>
<proteinExistence type="inferred from homology"/>
<name>A0ABW8EVB7_STRT5</name>
<dbReference type="SUPFAM" id="SSF52540">
    <property type="entry name" value="P-loop containing nucleoside triphosphate hydrolases"/>
    <property type="match status" value="1"/>
</dbReference>
<dbReference type="Gene3D" id="3.40.50.300">
    <property type="entry name" value="P-loop containing nucleotide triphosphate hydrolases"/>
    <property type="match status" value="1"/>
</dbReference>